<dbReference type="GO" id="GO:0012505">
    <property type="term" value="C:endomembrane system"/>
    <property type="evidence" value="ECO:0007669"/>
    <property type="project" value="UniProtKB-SubCell"/>
</dbReference>
<dbReference type="Pfam" id="PF01699">
    <property type="entry name" value="Na_Ca_ex"/>
    <property type="match status" value="2"/>
</dbReference>
<dbReference type="InterPro" id="IPR004837">
    <property type="entry name" value="NaCa_Exmemb"/>
</dbReference>
<dbReference type="InterPro" id="IPR005185">
    <property type="entry name" value="YccF"/>
</dbReference>
<feature type="transmembrane region" description="Helical" evidence="11">
    <location>
        <begin position="370"/>
        <end position="391"/>
    </location>
</feature>
<proteinExistence type="predicted"/>
<feature type="transmembrane region" description="Helical" evidence="11">
    <location>
        <begin position="590"/>
        <end position="610"/>
    </location>
</feature>
<keyword evidence="9 11" id="KW-0472">Membrane</keyword>
<evidence type="ECO:0000259" key="12">
    <source>
        <dbReference type="Pfam" id="PF01699"/>
    </source>
</evidence>
<dbReference type="Proteomes" id="UP001283361">
    <property type="component" value="Unassembled WGS sequence"/>
</dbReference>
<evidence type="ECO:0000256" key="6">
    <source>
        <dbReference type="ARBA" id="ARBA00022692"/>
    </source>
</evidence>
<evidence type="ECO:0000256" key="1">
    <source>
        <dbReference type="ARBA" id="ARBA00004127"/>
    </source>
</evidence>
<evidence type="ECO:0000256" key="5">
    <source>
        <dbReference type="ARBA" id="ARBA00022568"/>
    </source>
</evidence>
<gene>
    <name evidence="14" type="ORF">RRG08_028347</name>
</gene>
<protein>
    <submittedName>
        <fullName evidence="14">Uncharacterized protein</fullName>
    </submittedName>
</protein>
<comment type="subcellular location">
    <subcellularLocation>
        <location evidence="1">Endomembrane system</location>
        <topology evidence="1">Multi-pass membrane protein</topology>
    </subcellularLocation>
</comment>
<feature type="transmembrane region" description="Helical" evidence="11">
    <location>
        <begin position="645"/>
        <end position="663"/>
    </location>
</feature>
<keyword evidence="6 11" id="KW-0812">Transmembrane</keyword>
<keyword evidence="2" id="KW-0813">Transport</keyword>
<dbReference type="InterPro" id="IPR004713">
    <property type="entry name" value="CaH_exchang"/>
</dbReference>
<feature type="compositionally biased region" description="Basic and acidic residues" evidence="10">
    <location>
        <begin position="1"/>
        <end position="17"/>
    </location>
</feature>
<accession>A0AAE1AYD5</accession>
<feature type="transmembrane region" description="Helical" evidence="11">
    <location>
        <begin position="429"/>
        <end position="450"/>
    </location>
</feature>
<name>A0AAE1AYD5_9GAST</name>
<keyword evidence="5" id="KW-0109">Calcium transport</keyword>
<dbReference type="GO" id="GO:0006874">
    <property type="term" value="P:intracellular calcium ion homeostasis"/>
    <property type="evidence" value="ECO:0007669"/>
    <property type="project" value="TreeGrafter"/>
</dbReference>
<evidence type="ECO:0000313" key="14">
    <source>
        <dbReference type="EMBL" id="KAK3795147.1"/>
    </source>
</evidence>
<dbReference type="FunFam" id="1.20.1420.30:FF:000014">
    <property type="entry name" value="Cation/H+ exchanger protein 2"/>
    <property type="match status" value="1"/>
</dbReference>
<feature type="domain" description="Sodium/calcium exchanger membrane region" evidence="12">
    <location>
        <begin position="645"/>
        <end position="786"/>
    </location>
</feature>
<feature type="transmembrane region" description="Helical" evidence="11">
    <location>
        <begin position="284"/>
        <end position="311"/>
    </location>
</feature>
<feature type="domain" description="Sodium/calcium exchanger membrane region" evidence="12">
    <location>
        <begin position="403"/>
        <end position="520"/>
    </location>
</feature>
<dbReference type="Gene3D" id="1.20.1420.30">
    <property type="entry name" value="NCX, central ion-binding region"/>
    <property type="match status" value="1"/>
</dbReference>
<keyword evidence="7 11" id="KW-1133">Transmembrane helix</keyword>
<keyword evidence="5" id="KW-0106">Calcium</keyword>
<evidence type="ECO:0000256" key="3">
    <source>
        <dbReference type="ARBA" id="ARBA00022449"/>
    </source>
</evidence>
<feature type="region of interest" description="Disordered" evidence="10">
    <location>
        <begin position="1"/>
        <end position="45"/>
    </location>
</feature>
<evidence type="ECO:0000256" key="9">
    <source>
        <dbReference type="ARBA" id="ARBA00023136"/>
    </source>
</evidence>
<evidence type="ECO:0000256" key="7">
    <source>
        <dbReference type="ARBA" id="ARBA00022989"/>
    </source>
</evidence>
<feature type="domain" description="Inner membrane component" evidence="13">
    <location>
        <begin position="154"/>
        <end position="203"/>
    </location>
</feature>
<keyword evidence="4" id="KW-0597">Phosphoprotein</keyword>
<feature type="transmembrane region" description="Helical" evidence="11">
    <location>
        <begin position="471"/>
        <end position="492"/>
    </location>
</feature>
<evidence type="ECO:0000256" key="10">
    <source>
        <dbReference type="SAM" id="MobiDB-lite"/>
    </source>
</evidence>
<dbReference type="PANTHER" id="PTHR31503">
    <property type="entry name" value="VACUOLAR CALCIUM ION TRANSPORTER"/>
    <property type="match status" value="1"/>
</dbReference>
<feature type="transmembrane region" description="Helical" evidence="11">
    <location>
        <begin position="403"/>
        <end position="423"/>
    </location>
</feature>
<comment type="caution">
    <text evidence="14">The sequence shown here is derived from an EMBL/GenBank/DDBJ whole genome shotgun (WGS) entry which is preliminary data.</text>
</comment>
<feature type="transmembrane region" description="Helical" evidence="11">
    <location>
        <begin position="709"/>
        <end position="735"/>
    </location>
</feature>
<dbReference type="InterPro" id="IPR044880">
    <property type="entry name" value="NCX_ion-bd_dom_sf"/>
</dbReference>
<feature type="transmembrane region" description="Helical" evidence="11">
    <location>
        <begin position="154"/>
        <end position="173"/>
    </location>
</feature>
<evidence type="ECO:0000256" key="4">
    <source>
        <dbReference type="ARBA" id="ARBA00022553"/>
    </source>
</evidence>
<reference evidence="14" key="1">
    <citation type="journal article" date="2023" name="G3 (Bethesda)">
        <title>A reference genome for the long-term kleptoplast-retaining sea slug Elysia crispata morphotype clarki.</title>
        <authorList>
            <person name="Eastman K.E."/>
            <person name="Pendleton A.L."/>
            <person name="Shaikh M.A."/>
            <person name="Suttiyut T."/>
            <person name="Ogas R."/>
            <person name="Tomko P."/>
            <person name="Gavelis G."/>
            <person name="Widhalm J.R."/>
            <person name="Wisecaver J.H."/>
        </authorList>
    </citation>
    <scope>NUCLEOTIDE SEQUENCE</scope>
    <source>
        <strain evidence="14">ECLA1</strain>
    </source>
</reference>
<dbReference type="Pfam" id="PF03733">
    <property type="entry name" value="YccF"/>
    <property type="match status" value="1"/>
</dbReference>
<feature type="transmembrane region" description="Helical" evidence="11">
    <location>
        <begin position="747"/>
        <end position="764"/>
    </location>
</feature>
<feature type="transmembrane region" description="Helical" evidence="11">
    <location>
        <begin position="504"/>
        <end position="524"/>
    </location>
</feature>
<keyword evidence="8" id="KW-0406">Ion transport</keyword>
<dbReference type="AlphaFoldDB" id="A0AAE1AYD5"/>
<evidence type="ECO:0000259" key="13">
    <source>
        <dbReference type="Pfam" id="PF03733"/>
    </source>
</evidence>
<evidence type="ECO:0000256" key="11">
    <source>
        <dbReference type="SAM" id="Phobius"/>
    </source>
</evidence>
<dbReference type="GO" id="GO:0005774">
    <property type="term" value="C:vacuolar membrane"/>
    <property type="evidence" value="ECO:0007669"/>
    <property type="project" value="UniProtKB-ARBA"/>
</dbReference>
<sequence>MDLDGETRFSDVDDAADRGAAGSRQSLRRATSPGQMSSDAASDVERIEGTSAPTVIIIEDGVERRRTPVNVLTRRDTLLKSSTDAEIDFEKSAVYIAENSIEAARISNNYKFGLKKWKSHVTSRPLVTRSEIVQDLYADIDNVKDIKVTTIRPFNILYALLYGWWLALVYLIIGAFMYITVIGATYGGFCWRMAGYFIWPFGKYVHQIHQKAPTPTVTYDSPGTVNGQTTNSPSPSTNLRSNASSIAMEGETDALLYSSDNSPRITGLPQSFCYGFWKRPSSYLWILFGLIPLGILHALIFAISWFFVISIPTAKLNGKMLTKILFLPPDEVLIGNSGRAYLGPSKSSEIIMYSHQSVNLYYYKYTIDGVNIILANLLLFVILSIAMGYFFDNSVIGGVTKCVLSVLAIIPLTYYIGMAITSISAQSSFAVGAILNATFGSMVEVILFIIMLKKGKDSGQECYQELVKSSLTGAILCSILFIPGMSMVIGGLKFRMQRFNPRSANISASLLFVAIIGVFAPTIFSKIFGSLHCSGCEMTYDAVPLGNGKVTPDHPVNISDYAGFLCRECEQSLHGPHGDFTLYKKHIKPMVYAISIILPLAYFIGLLFTMKTHSAHVFGEFEQELKQENAANGHHGHAQWSKVKSTIILLLCAVAIALCADLISENIQPLLEATGISEYFIGVTMLSLVSELPEVVNGVQFALQNNVNLGIEIGCSTAIQVCLVQIPLLVLVNLIYPMGFYMVFNDVHFWTVIFSVVIINYIFQDGKSDYFQGSIVVFIYMLLMCMYFFMLTPDHALCHASPQNAGPPSTTPVPT</sequence>
<feature type="transmembrane region" description="Helical" evidence="11">
    <location>
        <begin position="770"/>
        <end position="789"/>
    </location>
</feature>
<evidence type="ECO:0000256" key="8">
    <source>
        <dbReference type="ARBA" id="ARBA00023065"/>
    </source>
</evidence>
<evidence type="ECO:0000313" key="15">
    <source>
        <dbReference type="Proteomes" id="UP001283361"/>
    </source>
</evidence>
<keyword evidence="3" id="KW-0050">Antiport</keyword>
<organism evidence="14 15">
    <name type="scientific">Elysia crispata</name>
    <name type="common">lettuce slug</name>
    <dbReference type="NCBI Taxonomy" id="231223"/>
    <lineage>
        <taxon>Eukaryota</taxon>
        <taxon>Metazoa</taxon>
        <taxon>Spiralia</taxon>
        <taxon>Lophotrochozoa</taxon>
        <taxon>Mollusca</taxon>
        <taxon>Gastropoda</taxon>
        <taxon>Heterobranchia</taxon>
        <taxon>Euthyneura</taxon>
        <taxon>Panpulmonata</taxon>
        <taxon>Sacoglossa</taxon>
        <taxon>Placobranchoidea</taxon>
        <taxon>Plakobranchidae</taxon>
        <taxon>Elysia</taxon>
    </lineage>
</organism>
<dbReference type="EMBL" id="JAWDGP010001078">
    <property type="protein sequence ID" value="KAK3795147.1"/>
    <property type="molecule type" value="Genomic_DNA"/>
</dbReference>
<feature type="compositionally biased region" description="Polar residues" evidence="10">
    <location>
        <begin position="28"/>
        <end position="40"/>
    </location>
</feature>
<keyword evidence="15" id="KW-1185">Reference proteome</keyword>
<evidence type="ECO:0000256" key="2">
    <source>
        <dbReference type="ARBA" id="ARBA00022448"/>
    </source>
</evidence>
<feature type="region of interest" description="Disordered" evidence="10">
    <location>
        <begin position="219"/>
        <end position="239"/>
    </location>
</feature>
<dbReference type="GO" id="GO:0015369">
    <property type="term" value="F:calcium:proton antiporter activity"/>
    <property type="evidence" value="ECO:0007669"/>
    <property type="project" value="TreeGrafter"/>
</dbReference>
<dbReference type="PANTHER" id="PTHR31503:SF10">
    <property type="entry name" value="VNX1 PROTEIN"/>
    <property type="match status" value="1"/>
</dbReference>